<keyword evidence="2" id="KW-0472">Membrane</keyword>
<comment type="caution">
    <text evidence="3">The sequence shown here is derived from an EMBL/GenBank/DDBJ whole genome shotgun (WGS) entry which is preliminary data.</text>
</comment>
<dbReference type="PANTHER" id="PTHR33219:SF14">
    <property type="entry name" value="PROTEIN COFACTOR ASSEMBLY OF COMPLEX C SUBUNIT B CCB3, CHLOROPLASTIC-RELATED"/>
    <property type="match status" value="1"/>
</dbReference>
<keyword evidence="2" id="KW-1133">Transmembrane helix</keyword>
<dbReference type="Pfam" id="PF02325">
    <property type="entry name" value="CCB3_YggT"/>
    <property type="match status" value="2"/>
</dbReference>
<keyword evidence="4" id="KW-1185">Reference proteome</keyword>
<accession>R1H7I2</accession>
<feature type="transmembrane region" description="Helical" evidence="2">
    <location>
        <begin position="6"/>
        <end position="25"/>
    </location>
</feature>
<dbReference type="EMBL" id="AQGQ01000012">
    <property type="protein sequence ID" value="EOD56436.1"/>
    <property type="molecule type" value="Genomic_DNA"/>
</dbReference>
<dbReference type="AlphaFoldDB" id="R1H7I2"/>
<dbReference type="PATRIC" id="fig|1268236.3.peg.754"/>
<sequence>MNTAYFLINTVFDLYLMVVLLRVWLQWARADFYNPMSQMVVKLTNPLVVPMRRLIPSLGSLDLASVVLALLIAFAKLALLKTMNVMVADWLTLGLFALLTVLKKAGSMIFWILLIRAILSWVSQGRNPIEYVMHQLTEPFLAPIRRILPALGGLDLSVLVAFIGLQAINYLLGDLFGQLWWMI</sequence>
<proteinExistence type="inferred from homology"/>
<dbReference type="OrthoDB" id="9806665at2"/>
<dbReference type="RefSeq" id="WP_005893683.1">
    <property type="nucleotide sequence ID" value="NZ_AQGQ01000012.1"/>
</dbReference>
<dbReference type="InterPro" id="IPR003425">
    <property type="entry name" value="CCB3/YggT"/>
</dbReference>
<comment type="similarity">
    <text evidence="1">Belongs to the YggT family.</text>
</comment>
<feature type="transmembrane region" description="Helical" evidence="2">
    <location>
        <begin position="147"/>
        <end position="172"/>
    </location>
</feature>
<dbReference type="Proteomes" id="UP000013526">
    <property type="component" value="Unassembled WGS sequence"/>
</dbReference>
<evidence type="ECO:0000313" key="4">
    <source>
        <dbReference type="Proteomes" id="UP000013526"/>
    </source>
</evidence>
<evidence type="ECO:0000313" key="3">
    <source>
        <dbReference type="EMBL" id="EOD56436.1"/>
    </source>
</evidence>
<feature type="transmembrane region" description="Helical" evidence="2">
    <location>
        <begin position="61"/>
        <end position="79"/>
    </location>
</feature>
<keyword evidence="2" id="KW-0812">Transmembrane</keyword>
<name>R1H7I2_9GAMM</name>
<organism evidence="3 4">
    <name type="scientific">Aeromonas molluscorum 848</name>
    <dbReference type="NCBI Taxonomy" id="1268236"/>
    <lineage>
        <taxon>Bacteria</taxon>
        <taxon>Pseudomonadati</taxon>
        <taxon>Pseudomonadota</taxon>
        <taxon>Gammaproteobacteria</taxon>
        <taxon>Aeromonadales</taxon>
        <taxon>Aeromonadaceae</taxon>
        <taxon>Aeromonas</taxon>
    </lineage>
</organism>
<reference evidence="3 4" key="1">
    <citation type="journal article" date="2013" name="Genome Announc.">
        <title>Draft Genome Sequence of Aeromonas molluscorum Strain 848TT, Isolated from Bivalve Molluscs.</title>
        <authorList>
            <person name="Spataro N."/>
            <person name="Farfan M."/>
            <person name="Albarral V."/>
            <person name="Sanglas A."/>
            <person name="Loren J.G."/>
            <person name="Fuste M.C."/>
            <person name="Bosch E."/>
        </authorList>
    </citation>
    <scope>NUCLEOTIDE SEQUENCE [LARGE SCALE GENOMIC DNA]</scope>
    <source>
        <strain evidence="3 4">848</strain>
    </source>
</reference>
<evidence type="ECO:0000256" key="2">
    <source>
        <dbReference type="SAM" id="Phobius"/>
    </source>
</evidence>
<dbReference type="PANTHER" id="PTHR33219">
    <property type="entry name" value="YLMG HOMOLOG PROTEIN 2, CHLOROPLASTIC"/>
    <property type="match status" value="1"/>
</dbReference>
<dbReference type="GO" id="GO:0016020">
    <property type="term" value="C:membrane"/>
    <property type="evidence" value="ECO:0007669"/>
    <property type="project" value="InterPro"/>
</dbReference>
<evidence type="ECO:0000256" key="1">
    <source>
        <dbReference type="ARBA" id="ARBA00010894"/>
    </source>
</evidence>
<gene>
    <name evidence="3" type="ORF">G113_03776</name>
</gene>
<protein>
    <submittedName>
        <fullName evidence="3">Integral membrane protein</fullName>
    </submittedName>
</protein>